<dbReference type="AlphaFoldDB" id="A0A1N6E687"/>
<feature type="signal peptide" evidence="1">
    <location>
        <begin position="1"/>
        <end position="19"/>
    </location>
</feature>
<dbReference type="SUPFAM" id="SSF50242">
    <property type="entry name" value="TIMP-like"/>
    <property type="match status" value="1"/>
</dbReference>
<keyword evidence="1" id="KW-0732">Signal</keyword>
<evidence type="ECO:0000313" key="3">
    <source>
        <dbReference type="Proteomes" id="UP000185221"/>
    </source>
</evidence>
<dbReference type="RefSeq" id="WP_074224460.1">
    <property type="nucleotide sequence ID" value="NZ_FSRC01000001.1"/>
</dbReference>
<dbReference type="OrthoDB" id="854100at2"/>
<gene>
    <name evidence="2" type="ORF">SAMN05444394_1762</name>
</gene>
<name>A0A1N6E687_9BACT</name>
<feature type="chain" id="PRO_5012387618" evidence="1">
    <location>
        <begin position="20"/>
        <end position="147"/>
    </location>
</feature>
<evidence type="ECO:0000313" key="2">
    <source>
        <dbReference type="EMBL" id="SIN78503.1"/>
    </source>
</evidence>
<dbReference type="InterPro" id="IPR008993">
    <property type="entry name" value="TIMP-like_OB-fold"/>
</dbReference>
<dbReference type="EMBL" id="FSRC01000001">
    <property type="protein sequence ID" value="SIN78503.1"/>
    <property type="molecule type" value="Genomic_DNA"/>
</dbReference>
<keyword evidence="3" id="KW-1185">Reference proteome</keyword>
<sequence length="147" mass="17201">MRRLLILCGLTLWALDVFACECIPVISLEEHFKKADIVFYGKVKSINDSQKYGYRDTIYFKMDSLYTDKGGYHPTIEINKVFKGKKYSKPQLDINSIGSLCDVFFQKDSEYVVFGYVDQYEQIQTNICVPTTMVTDKEFLRRIEKMK</sequence>
<evidence type="ECO:0000256" key="1">
    <source>
        <dbReference type="SAM" id="SignalP"/>
    </source>
</evidence>
<dbReference type="Proteomes" id="UP000185221">
    <property type="component" value="Unassembled WGS sequence"/>
</dbReference>
<reference evidence="3" key="1">
    <citation type="submission" date="2016-11" db="EMBL/GenBank/DDBJ databases">
        <authorList>
            <person name="Varghese N."/>
            <person name="Submissions S."/>
        </authorList>
    </citation>
    <scope>NUCLEOTIDE SEQUENCE [LARGE SCALE GENOMIC DNA]</scope>
    <source>
        <strain evidence="3">DSM 15292</strain>
    </source>
</reference>
<dbReference type="Gene3D" id="2.40.50.120">
    <property type="match status" value="1"/>
</dbReference>
<organism evidence="2 3">
    <name type="scientific">Algoriphagus halophilus</name>
    <dbReference type="NCBI Taxonomy" id="226505"/>
    <lineage>
        <taxon>Bacteria</taxon>
        <taxon>Pseudomonadati</taxon>
        <taxon>Bacteroidota</taxon>
        <taxon>Cytophagia</taxon>
        <taxon>Cytophagales</taxon>
        <taxon>Cyclobacteriaceae</taxon>
        <taxon>Algoriphagus</taxon>
    </lineage>
</organism>
<proteinExistence type="predicted"/>
<accession>A0A1N6E687</accession>
<protein>
    <submittedName>
        <fullName evidence="2">Tissue inhibitor of metalloproteinase</fullName>
    </submittedName>
</protein>